<reference evidence="1 2" key="1">
    <citation type="journal article" date="2021" name="Int. J. Syst. Evol. Microbiol.">
        <title>Reticulibacter mediterranei gen. nov., sp. nov., within the new family Reticulibacteraceae fam. nov., and Ktedonospora formicarum gen. nov., sp. nov., Ktedonobacter robiniae sp. nov., Dictyobacter formicarum sp. nov. and Dictyobacter arantiisoli sp. nov., belonging to the class Ktedonobacteria.</title>
        <authorList>
            <person name="Yabe S."/>
            <person name="Zheng Y."/>
            <person name="Wang C.M."/>
            <person name="Sakai Y."/>
            <person name="Abe K."/>
            <person name="Yokota A."/>
            <person name="Donadio S."/>
            <person name="Cavaletti L."/>
            <person name="Monciardini P."/>
        </authorList>
    </citation>
    <scope>NUCLEOTIDE SEQUENCE [LARGE SCALE GENOMIC DNA]</scope>
    <source>
        <strain evidence="1 2">SOSP1-30</strain>
    </source>
</reference>
<name>A0ABQ3UXS9_9CHLR</name>
<accession>A0ABQ3UXS9</accession>
<organism evidence="1 2">
    <name type="scientific">Ktedonobacter robiniae</name>
    <dbReference type="NCBI Taxonomy" id="2778365"/>
    <lineage>
        <taxon>Bacteria</taxon>
        <taxon>Bacillati</taxon>
        <taxon>Chloroflexota</taxon>
        <taxon>Ktedonobacteria</taxon>
        <taxon>Ktedonobacterales</taxon>
        <taxon>Ktedonobacteraceae</taxon>
        <taxon>Ktedonobacter</taxon>
    </lineage>
</organism>
<protein>
    <submittedName>
        <fullName evidence="1">Uncharacterized protein</fullName>
    </submittedName>
</protein>
<evidence type="ECO:0000313" key="1">
    <source>
        <dbReference type="EMBL" id="GHO57681.1"/>
    </source>
</evidence>
<gene>
    <name evidence="1" type="ORF">KSB_61560</name>
</gene>
<sequence>MHLMNPIKNAEKIGVVPAGFKLLGMDANTGGLLLAQEIQTDVA</sequence>
<comment type="caution">
    <text evidence="1">The sequence shown here is derived from an EMBL/GenBank/DDBJ whole genome shotgun (WGS) entry which is preliminary data.</text>
</comment>
<dbReference type="EMBL" id="BNJG01000002">
    <property type="protein sequence ID" value="GHO57681.1"/>
    <property type="molecule type" value="Genomic_DNA"/>
</dbReference>
<evidence type="ECO:0000313" key="2">
    <source>
        <dbReference type="Proteomes" id="UP000654345"/>
    </source>
</evidence>
<keyword evidence="2" id="KW-1185">Reference proteome</keyword>
<dbReference type="Proteomes" id="UP000654345">
    <property type="component" value="Unassembled WGS sequence"/>
</dbReference>
<proteinExistence type="predicted"/>